<dbReference type="CDD" id="cd16027">
    <property type="entry name" value="SGSH"/>
    <property type="match status" value="1"/>
</dbReference>
<keyword evidence="3" id="KW-0378">Hydrolase</keyword>
<dbReference type="InterPro" id="IPR017850">
    <property type="entry name" value="Alkaline_phosphatase_core_sf"/>
</dbReference>
<feature type="non-terminal residue" evidence="6">
    <location>
        <position position="413"/>
    </location>
</feature>
<feature type="domain" description="Sulfatase N-terminal" evidence="5">
    <location>
        <begin position="18"/>
        <end position="310"/>
    </location>
</feature>
<reference evidence="6" key="1">
    <citation type="submission" date="2018-05" db="EMBL/GenBank/DDBJ databases">
        <authorList>
            <person name="Lanie J.A."/>
            <person name="Ng W.-L."/>
            <person name="Kazmierczak K.M."/>
            <person name="Andrzejewski T.M."/>
            <person name="Davidsen T.M."/>
            <person name="Wayne K.J."/>
            <person name="Tettelin H."/>
            <person name="Glass J.I."/>
            <person name="Rusch D."/>
            <person name="Podicherti R."/>
            <person name="Tsui H.-C.T."/>
            <person name="Winkler M.E."/>
        </authorList>
    </citation>
    <scope>NUCLEOTIDE SEQUENCE</scope>
</reference>
<evidence type="ECO:0000259" key="5">
    <source>
        <dbReference type="Pfam" id="PF00884"/>
    </source>
</evidence>
<organism evidence="6">
    <name type="scientific">marine metagenome</name>
    <dbReference type="NCBI Taxonomy" id="408172"/>
    <lineage>
        <taxon>unclassified sequences</taxon>
        <taxon>metagenomes</taxon>
        <taxon>ecological metagenomes</taxon>
    </lineage>
</organism>
<accession>A0A382HMD5</accession>
<dbReference type="PROSITE" id="PS00149">
    <property type="entry name" value="SULFATASE_2"/>
    <property type="match status" value="1"/>
</dbReference>
<keyword evidence="2" id="KW-0479">Metal-binding</keyword>
<dbReference type="PROSITE" id="PS00523">
    <property type="entry name" value="SULFATASE_1"/>
    <property type="match status" value="1"/>
</dbReference>
<evidence type="ECO:0000313" key="6">
    <source>
        <dbReference type="EMBL" id="SVB88245.1"/>
    </source>
</evidence>
<gene>
    <name evidence="6" type="ORF">METZ01_LOCUS241099</name>
</gene>
<evidence type="ECO:0000256" key="1">
    <source>
        <dbReference type="ARBA" id="ARBA00008779"/>
    </source>
</evidence>
<comment type="similarity">
    <text evidence="1">Belongs to the sulfatase family.</text>
</comment>
<evidence type="ECO:0000256" key="2">
    <source>
        <dbReference type="ARBA" id="ARBA00022723"/>
    </source>
</evidence>
<dbReference type="Gene3D" id="3.40.720.10">
    <property type="entry name" value="Alkaline Phosphatase, subunit A"/>
    <property type="match status" value="1"/>
</dbReference>
<dbReference type="InterPro" id="IPR024607">
    <property type="entry name" value="Sulfatase_CS"/>
</dbReference>
<keyword evidence="4" id="KW-0106">Calcium</keyword>
<dbReference type="Pfam" id="PF00884">
    <property type="entry name" value="Sulfatase"/>
    <property type="match status" value="1"/>
</dbReference>
<protein>
    <recommendedName>
        <fullName evidence="5">Sulfatase N-terminal domain-containing protein</fullName>
    </recommendedName>
</protein>
<dbReference type="InterPro" id="IPR050738">
    <property type="entry name" value="Sulfatase"/>
</dbReference>
<name>A0A382HMD5_9ZZZZ</name>
<dbReference type="EMBL" id="UINC01062033">
    <property type="protein sequence ID" value="SVB88245.1"/>
    <property type="molecule type" value="Genomic_DNA"/>
</dbReference>
<dbReference type="AlphaFoldDB" id="A0A382HMD5"/>
<dbReference type="PANTHER" id="PTHR42693:SF53">
    <property type="entry name" value="ENDO-4-O-SULFATASE"/>
    <property type="match status" value="1"/>
</dbReference>
<evidence type="ECO:0000256" key="3">
    <source>
        <dbReference type="ARBA" id="ARBA00022801"/>
    </source>
</evidence>
<proteinExistence type="inferred from homology"/>
<dbReference type="PANTHER" id="PTHR42693">
    <property type="entry name" value="ARYLSULFATASE FAMILY MEMBER"/>
    <property type="match status" value="1"/>
</dbReference>
<sequence length="413" mass="46407">MTFAAFAAPALGQADTRPNIVFIIADDLAWDDLGCTGNPGVRTPNLDRLAKGGMRFTNAYLTISSCSPSRASIITGTYPHQTDAEQLHWPLPADRLTFVELLKASGYWTAAAGKWHLGNAVKDRFDEVREADVSGFQLPTGEAAKAGKIVQKAVGDARSGCDQWVPVLKARPTDKPFFLWLAALDPHRDYDEGILEQPHKPGDVRLPPYVADTPGSRRDYALYYDEITRLDRFVGGVMAELKEQNVADNTFVLFISDNGRPFPRDKTTLYDSGIKTPFIVHWPGRVGAGSRCNSLLSSVDIAPAFLELAGLSTPKVFEGRSFLPLLRNPQKGIREFVFAERNWHDYEDRVRAVRNRRFKYIRNFYNDLPNTPPADVVRSVAYREMIRLRDEGRLVDAQKNTFIQPRAKEELYD</sequence>
<dbReference type="SUPFAM" id="SSF53649">
    <property type="entry name" value="Alkaline phosphatase-like"/>
    <property type="match status" value="1"/>
</dbReference>
<dbReference type="GO" id="GO:0046872">
    <property type="term" value="F:metal ion binding"/>
    <property type="evidence" value="ECO:0007669"/>
    <property type="project" value="UniProtKB-KW"/>
</dbReference>
<evidence type="ECO:0000256" key="4">
    <source>
        <dbReference type="ARBA" id="ARBA00022837"/>
    </source>
</evidence>
<dbReference type="GO" id="GO:0004065">
    <property type="term" value="F:arylsulfatase activity"/>
    <property type="evidence" value="ECO:0007669"/>
    <property type="project" value="TreeGrafter"/>
</dbReference>
<dbReference type="InterPro" id="IPR000917">
    <property type="entry name" value="Sulfatase_N"/>
</dbReference>